<evidence type="ECO:0000256" key="2">
    <source>
        <dbReference type="ARBA" id="ARBA00022448"/>
    </source>
</evidence>
<feature type="transmembrane region" description="Helical" evidence="7">
    <location>
        <begin position="115"/>
        <end position="139"/>
    </location>
</feature>
<evidence type="ECO:0000256" key="5">
    <source>
        <dbReference type="ARBA" id="ARBA00022989"/>
    </source>
</evidence>
<evidence type="ECO:0000256" key="4">
    <source>
        <dbReference type="ARBA" id="ARBA00022692"/>
    </source>
</evidence>
<name>A0A4R1QMH8_9FIRM</name>
<dbReference type="Gene3D" id="1.10.3720.10">
    <property type="entry name" value="MetI-like"/>
    <property type="match status" value="1"/>
</dbReference>
<accession>A0A4R1QMH8</accession>
<keyword evidence="3" id="KW-1003">Cell membrane</keyword>
<gene>
    <name evidence="9" type="ORF">EDD77_13410</name>
</gene>
<proteinExistence type="inferred from homology"/>
<keyword evidence="2 7" id="KW-0813">Transport</keyword>
<dbReference type="PROSITE" id="PS50928">
    <property type="entry name" value="ABC_TM1"/>
    <property type="match status" value="1"/>
</dbReference>
<evidence type="ECO:0000256" key="3">
    <source>
        <dbReference type="ARBA" id="ARBA00022475"/>
    </source>
</evidence>
<feature type="transmembrane region" description="Helical" evidence="7">
    <location>
        <begin position="276"/>
        <end position="297"/>
    </location>
</feature>
<keyword evidence="4 7" id="KW-0812">Transmembrane</keyword>
<feature type="transmembrane region" description="Helical" evidence="7">
    <location>
        <begin position="221"/>
        <end position="239"/>
    </location>
</feature>
<evidence type="ECO:0000256" key="1">
    <source>
        <dbReference type="ARBA" id="ARBA00004651"/>
    </source>
</evidence>
<evidence type="ECO:0000313" key="9">
    <source>
        <dbReference type="EMBL" id="TCL53435.1"/>
    </source>
</evidence>
<dbReference type="Pfam" id="PF00528">
    <property type="entry name" value="BPD_transp_1"/>
    <property type="match status" value="1"/>
</dbReference>
<dbReference type="PANTHER" id="PTHR43227:SF11">
    <property type="entry name" value="BLL4140 PROTEIN"/>
    <property type="match status" value="1"/>
</dbReference>
<comment type="subcellular location">
    <subcellularLocation>
        <location evidence="1 7">Cell membrane</location>
        <topology evidence="1 7">Multi-pass membrane protein</topology>
    </subcellularLocation>
</comment>
<comment type="similarity">
    <text evidence="7">Belongs to the binding-protein-dependent transport system permease family.</text>
</comment>
<dbReference type="InterPro" id="IPR000515">
    <property type="entry name" value="MetI-like"/>
</dbReference>
<evidence type="ECO:0000256" key="7">
    <source>
        <dbReference type="RuleBase" id="RU363032"/>
    </source>
</evidence>
<dbReference type="GeneID" id="97381575"/>
<feature type="transmembrane region" description="Helical" evidence="7">
    <location>
        <begin position="159"/>
        <end position="178"/>
    </location>
</feature>
<feature type="transmembrane region" description="Helical" evidence="7">
    <location>
        <begin position="83"/>
        <end position="103"/>
    </location>
</feature>
<comment type="caution">
    <text evidence="9">The sequence shown here is derived from an EMBL/GenBank/DDBJ whole genome shotgun (WGS) entry which is preliminary data.</text>
</comment>
<evidence type="ECO:0000256" key="6">
    <source>
        <dbReference type="ARBA" id="ARBA00023136"/>
    </source>
</evidence>
<evidence type="ECO:0000313" key="10">
    <source>
        <dbReference type="Proteomes" id="UP000295184"/>
    </source>
</evidence>
<dbReference type="SUPFAM" id="SSF161098">
    <property type="entry name" value="MetI-like"/>
    <property type="match status" value="1"/>
</dbReference>
<evidence type="ECO:0000259" key="8">
    <source>
        <dbReference type="PROSITE" id="PS50928"/>
    </source>
</evidence>
<reference evidence="9 10" key="1">
    <citation type="submission" date="2019-03" db="EMBL/GenBank/DDBJ databases">
        <title>Genomic Encyclopedia of Type Strains, Phase IV (KMG-IV): sequencing the most valuable type-strain genomes for metagenomic binning, comparative biology and taxonomic classification.</title>
        <authorList>
            <person name="Goeker M."/>
        </authorList>
    </citation>
    <scope>NUCLEOTIDE SEQUENCE [LARGE SCALE GENOMIC DNA]</scope>
    <source>
        <strain evidence="9 10">DSM 100451</strain>
    </source>
</reference>
<dbReference type="GO" id="GO:0005886">
    <property type="term" value="C:plasma membrane"/>
    <property type="evidence" value="ECO:0007669"/>
    <property type="project" value="UniProtKB-SubCell"/>
</dbReference>
<dbReference type="GO" id="GO:0055085">
    <property type="term" value="P:transmembrane transport"/>
    <property type="evidence" value="ECO:0007669"/>
    <property type="project" value="InterPro"/>
</dbReference>
<keyword evidence="6 7" id="KW-0472">Membrane</keyword>
<sequence length="311" mass="34529">MKKLLHPKAAKSSRASNTPLLLIALPGIIYLLINNYAPMLGIFLAFKDYSLIKGPFGSDWCGFQNFEFLFKTKDAFIMTRNTILYNLAFIIIGTAVAIFVAILMCELGERKRVKFYQAAMLLPNLLSWVVIGFIAYAFLNADTGFINNSFLAWLGLDPVSWYSEPGAWPAILIIVNLWKNIGYQSIIFMASISGIDKSLYEAAAMDGAGKLRQIRAITLPLLKPTVIMLTLMSIGRIFYSDFGLFYQVPQNSGALFATTQTIDTYVYRGLMELNDVGMSAAAGLYQSIVGFILVLIANKIVRKVDADNALF</sequence>
<feature type="domain" description="ABC transmembrane type-1" evidence="8">
    <location>
        <begin position="79"/>
        <end position="297"/>
    </location>
</feature>
<organism evidence="9 10">
    <name type="scientific">Allofournierella massiliensis</name>
    <dbReference type="NCBI Taxonomy" id="1650663"/>
    <lineage>
        <taxon>Bacteria</taxon>
        <taxon>Bacillati</taxon>
        <taxon>Bacillota</taxon>
        <taxon>Clostridia</taxon>
        <taxon>Eubacteriales</taxon>
        <taxon>Oscillospiraceae</taxon>
        <taxon>Allofournierella</taxon>
    </lineage>
</organism>
<protein>
    <submittedName>
        <fullName evidence="9">Putative aldouronate transport system permease protein</fullName>
    </submittedName>
</protein>
<dbReference type="InterPro" id="IPR035906">
    <property type="entry name" value="MetI-like_sf"/>
</dbReference>
<dbReference type="AlphaFoldDB" id="A0A4R1QMH8"/>
<dbReference type="Proteomes" id="UP000295184">
    <property type="component" value="Unassembled WGS sequence"/>
</dbReference>
<feature type="transmembrane region" description="Helical" evidence="7">
    <location>
        <begin position="20"/>
        <end position="46"/>
    </location>
</feature>
<dbReference type="STRING" id="1650663.GCA_001486665_00810"/>
<dbReference type="EMBL" id="SLUM01000034">
    <property type="protein sequence ID" value="TCL53435.1"/>
    <property type="molecule type" value="Genomic_DNA"/>
</dbReference>
<dbReference type="CDD" id="cd06261">
    <property type="entry name" value="TM_PBP2"/>
    <property type="match status" value="1"/>
</dbReference>
<dbReference type="PANTHER" id="PTHR43227">
    <property type="entry name" value="BLL4140 PROTEIN"/>
    <property type="match status" value="1"/>
</dbReference>
<keyword evidence="5 7" id="KW-1133">Transmembrane helix</keyword>
<dbReference type="RefSeq" id="WP_242868310.1">
    <property type="nucleotide sequence ID" value="NZ_CABKVM010000014.1"/>
</dbReference>
<dbReference type="InterPro" id="IPR050809">
    <property type="entry name" value="UgpAE/MalFG_permease"/>
</dbReference>